<evidence type="ECO:0000256" key="5">
    <source>
        <dbReference type="ARBA" id="ARBA00022781"/>
    </source>
</evidence>
<dbReference type="InterPro" id="IPR006808">
    <property type="entry name" value="ATP_synth_F0_gsu_mt"/>
</dbReference>
<evidence type="ECO:0000256" key="2">
    <source>
        <dbReference type="ARBA" id="ARBA00005699"/>
    </source>
</evidence>
<keyword evidence="9" id="KW-0066">ATP synthesis</keyword>
<evidence type="ECO:0000256" key="7">
    <source>
        <dbReference type="ARBA" id="ARBA00023128"/>
    </source>
</evidence>
<dbReference type="AlphaFoldDB" id="A0A8X7QM06"/>
<evidence type="ECO:0000256" key="3">
    <source>
        <dbReference type="ARBA" id="ARBA00022448"/>
    </source>
</evidence>
<dbReference type="OrthoDB" id="1931061at2759"/>
<evidence type="ECO:0000256" key="8">
    <source>
        <dbReference type="ARBA" id="ARBA00023136"/>
    </source>
</evidence>
<comment type="similarity">
    <text evidence="2">Belongs to the ATPase g subunit family.</text>
</comment>
<dbReference type="EMBL" id="JAAMPC010000013">
    <property type="protein sequence ID" value="KAG2272915.1"/>
    <property type="molecule type" value="Genomic_DNA"/>
</dbReference>
<comment type="caution">
    <text evidence="10">The sequence shown here is derived from an EMBL/GenBank/DDBJ whole genome shotgun (WGS) entry which is preliminary data.</text>
</comment>
<dbReference type="GO" id="GO:0045259">
    <property type="term" value="C:proton-transporting ATP synthase complex"/>
    <property type="evidence" value="ECO:0007669"/>
    <property type="project" value="UniProtKB-KW"/>
</dbReference>
<dbReference type="PANTHER" id="PTHR12386">
    <property type="entry name" value="ATP SYNTHASE SUBUNIT"/>
    <property type="match status" value="1"/>
</dbReference>
<reference evidence="10 11" key="1">
    <citation type="submission" date="2020-02" db="EMBL/GenBank/DDBJ databases">
        <authorList>
            <person name="Ma Q."/>
            <person name="Huang Y."/>
            <person name="Song X."/>
            <person name="Pei D."/>
        </authorList>
    </citation>
    <scope>NUCLEOTIDE SEQUENCE [LARGE SCALE GENOMIC DNA]</scope>
    <source>
        <strain evidence="10">Sxm20200214</strain>
        <tissue evidence="10">Leaf</tissue>
    </source>
</reference>
<evidence type="ECO:0000256" key="1">
    <source>
        <dbReference type="ARBA" id="ARBA00004325"/>
    </source>
</evidence>
<evidence type="ECO:0000256" key="4">
    <source>
        <dbReference type="ARBA" id="ARBA00022547"/>
    </source>
</evidence>
<dbReference type="GO" id="GO:0031966">
    <property type="term" value="C:mitochondrial membrane"/>
    <property type="evidence" value="ECO:0007669"/>
    <property type="project" value="UniProtKB-SubCell"/>
</dbReference>
<keyword evidence="8" id="KW-0472">Membrane</keyword>
<accession>A0A8X7QM06</accession>
<gene>
    <name evidence="10" type="ORF">Bca52824_067470</name>
</gene>
<evidence type="ECO:0000256" key="9">
    <source>
        <dbReference type="ARBA" id="ARBA00023310"/>
    </source>
</evidence>
<dbReference type="Proteomes" id="UP000886595">
    <property type="component" value="Unassembled WGS sequence"/>
</dbReference>
<keyword evidence="11" id="KW-1185">Reference proteome</keyword>
<keyword evidence="4" id="KW-0138">CF(0)</keyword>
<sequence length="189" mass="21879">MLQHGNTAEVRLLRFWEARNINKGGELMSLDILLINENMKSKACEASKFVSKHGTTYCKQFLEKNRQYIQEPDTVEKCQELSKQLPYTRLASFLLAVKIKAFMFMYVEPVRWANKPPKIKESRVSISSDISSDMYSRGDNNAQDDMPGAGEVTTKPYKLNCEISSPCNNRWIRCLWRYKGKCNCCLWSN</sequence>
<keyword evidence="3" id="KW-0813">Transport</keyword>
<keyword evidence="5" id="KW-0375">Hydrogen ion transport</keyword>
<keyword evidence="6" id="KW-0406">Ion transport</keyword>
<proteinExistence type="inferred from homology"/>
<organism evidence="10 11">
    <name type="scientific">Brassica carinata</name>
    <name type="common">Ethiopian mustard</name>
    <name type="synonym">Abyssinian cabbage</name>
    <dbReference type="NCBI Taxonomy" id="52824"/>
    <lineage>
        <taxon>Eukaryota</taxon>
        <taxon>Viridiplantae</taxon>
        <taxon>Streptophyta</taxon>
        <taxon>Embryophyta</taxon>
        <taxon>Tracheophyta</taxon>
        <taxon>Spermatophyta</taxon>
        <taxon>Magnoliopsida</taxon>
        <taxon>eudicotyledons</taxon>
        <taxon>Gunneridae</taxon>
        <taxon>Pentapetalae</taxon>
        <taxon>rosids</taxon>
        <taxon>malvids</taxon>
        <taxon>Brassicales</taxon>
        <taxon>Brassicaceae</taxon>
        <taxon>Brassiceae</taxon>
        <taxon>Brassica</taxon>
    </lineage>
</organism>
<evidence type="ECO:0000313" key="10">
    <source>
        <dbReference type="EMBL" id="KAG2272915.1"/>
    </source>
</evidence>
<dbReference type="GO" id="GO:0015078">
    <property type="term" value="F:proton transmembrane transporter activity"/>
    <property type="evidence" value="ECO:0007669"/>
    <property type="project" value="InterPro"/>
</dbReference>
<name>A0A8X7QM06_BRACI</name>
<dbReference type="GO" id="GO:0015986">
    <property type="term" value="P:proton motive force-driven ATP synthesis"/>
    <property type="evidence" value="ECO:0007669"/>
    <property type="project" value="InterPro"/>
</dbReference>
<keyword evidence="7" id="KW-0496">Mitochondrion</keyword>
<protein>
    <submittedName>
        <fullName evidence="10">Uncharacterized protein</fullName>
    </submittedName>
</protein>
<evidence type="ECO:0000313" key="11">
    <source>
        <dbReference type="Proteomes" id="UP000886595"/>
    </source>
</evidence>
<comment type="subcellular location">
    <subcellularLocation>
        <location evidence="1">Mitochondrion membrane</location>
    </subcellularLocation>
</comment>
<evidence type="ECO:0000256" key="6">
    <source>
        <dbReference type="ARBA" id="ARBA00023065"/>
    </source>
</evidence>